<reference evidence="7" key="1">
    <citation type="submission" date="2025-08" db="UniProtKB">
        <authorList>
            <consortium name="RefSeq"/>
        </authorList>
    </citation>
    <scope>IDENTIFICATION</scope>
    <source>
        <tissue evidence="7">Testes</tissue>
    </source>
</reference>
<feature type="compositionally biased region" description="Low complexity" evidence="4">
    <location>
        <begin position="140"/>
        <end position="150"/>
    </location>
</feature>
<dbReference type="RefSeq" id="XP_006822670.1">
    <property type="nucleotide sequence ID" value="XM_006822607.1"/>
</dbReference>
<gene>
    <name evidence="7" type="primary">LOC100372739</name>
</gene>
<evidence type="ECO:0000256" key="3">
    <source>
        <dbReference type="SAM" id="Coils"/>
    </source>
</evidence>
<dbReference type="GeneID" id="100372739"/>
<name>A0ABM0MRM9_SACKO</name>
<evidence type="ECO:0000313" key="7">
    <source>
        <dbReference type="RefSeq" id="XP_006822670.1"/>
    </source>
</evidence>
<dbReference type="PANTHER" id="PTHR16650">
    <property type="entry name" value="C21ORF13-RELATED"/>
    <property type="match status" value="1"/>
</dbReference>
<dbReference type="Pfam" id="PF15619">
    <property type="entry name" value="Lebercilin"/>
    <property type="match status" value="1"/>
</dbReference>
<evidence type="ECO:0000256" key="2">
    <source>
        <dbReference type="ARBA" id="ARBA00023054"/>
    </source>
</evidence>
<dbReference type="InterPro" id="IPR026188">
    <property type="entry name" value="Lebercilin-like"/>
</dbReference>
<feature type="region of interest" description="Disordered" evidence="4">
    <location>
        <begin position="775"/>
        <end position="808"/>
    </location>
</feature>
<evidence type="ECO:0000256" key="4">
    <source>
        <dbReference type="SAM" id="MobiDB-lite"/>
    </source>
</evidence>
<dbReference type="PANTHER" id="PTHR16650:SF6">
    <property type="entry name" value="GH21622P"/>
    <property type="match status" value="1"/>
</dbReference>
<evidence type="ECO:0000256" key="1">
    <source>
        <dbReference type="ARBA" id="ARBA00010229"/>
    </source>
</evidence>
<keyword evidence="6" id="KW-1185">Reference proteome</keyword>
<comment type="similarity">
    <text evidence="1">Belongs to the LCA5 family.</text>
</comment>
<accession>A0ABM0MRM9</accession>
<dbReference type="InterPro" id="IPR028933">
    <property type="entry name" value="Lebercilin_dom"/>
</dbReference>
<feature type="compositionally biased region" description="Basic and acidic residues" evidence="4">
    <location>
        <begin position="108"/>
        <end position="127"/>
    </location>
</feature>
<sequence length="830" mass="97153">MSRDYDADSFFDTQPVNLTGAYDRGDTPPRNHTPPRHTPDTLTGVSPDSSPSHTYTKTNSASMAHNKHRDTKKHSDSSYSRTYSEYSDRRRSRSKSYESYTDDDFEESDHSDYGDRRTPRRGTGDRHRGSKGRSLHRAYSGSSTHSTTTSVYGKPSYRPRNKATKRTGRSQSHTGGAKVSPREPDVVAKRMLSARLHTINRLRNDYGDLEQKYDELLRENKLLKTLQRRQDKVINKYEGQENELGDMLSRHNNEVEHLRKKLQKYKHDNLDKDRRLRDQNDEVLKTQSALKRMKAIVKDKNLLERDELSRKLGDTQDELEEKKTRVQELEKYIENLKKNHRVEINEIKAKQRESEHQLEELQHEHAKLKITLKEKEKELDIKNIYSNRVIRASTKLSNSLSTTPMPTPRKVRTANKAVQAVDISEFNKPPTKTKEEVSPRDVLPQEDSFEKQLQRQRDLERQQEEDRRRLEEDEKKRKEQEEAARILRELDFGGLHRETSADRKRREEEEELAKSRMRESSQFTSGDTFVSQLARERERRRKQDAEAKKAKEEQERREIEERERREREERERREREQKEKEEAERREQERLEEQERERIDQEEREKQAKIDEDRRKKDLLLARLRDIDAGKNPPPDSPEESRKNYNFSDPIVNLHNGLPSHPPDEAKNSAKKKKKKSLEGNDGFAVGGYAPSFGRRVHAKPQKKSDWLFDEDNSEKKSPTPEKKSNLMSDLFGNTPDDKPRASLGDDIFTTSTKAKPVADKNAYPWEKGVDVATARGGRRATNNLFSDDDDENDKLLPRRPRHNNNTMYDAKPAVNAIDDFDDDIEEVIL</sequence>
<feature type="domain" description="Lebercilin" evidence="5">
    <location>
        <begin position="187"/>
        <end position="379"/>
    </location>
</feature>
<protein>
    <submittedName>
        <fullName evidence="7">Lebercilin-like</fullName>
    </submittedName>
</protein>
<feature type="compositionally biased region" description="Basic and acidic residues" evidence="4">
    <location>
        <begin position="714"/>
        <end position="725"/>
    </location>
</feature>
<feature type="compositionally biased region" description="Basic residues" evidence="4">
    <location>
        <begin position="157"/>
        <end position="168"/>
    </location>
</feature>
<feature type="compositionally biased region" description="Polar residues" evidence="4">
    <location>
        <begin position="520"/>
        <end position="531"/>
    </location>
</feature>
<organism evidence="6 7">
    <name type="scientific">Saccoglossus kowalevskii</name>
    <name type="common">Acorn worm</name>
    <dbReference type="NCBI Taxonomy" id="10224"/>
    <lineage>
        <taxon>Eukaryota</taxon>
        <taxon>Metazoa</taxon>
        <taxon>Hemichordata</taxon>
        <taxon>Enteropneusta</taxon>
        <taxon>Harrimaniidae</taxon>
        <taxon>Saccoglossus</taxon>
    </lineage>
</organism>
<feature type="coiled-coil region" evidence="3">
    <location>
        <begin position="199"/>
        <end position="268"/>
    </location>
</feature>
<feature type="compositionally biased region" description="Polar residues" evidence="4">
    <location>
        <begin position="43"/>
        <end position="63"/>
    </location>
</feature>
<keyword evidence="2 3" id="KW-0175">Coiled coil</keyword>
<feature type="compositionally biased region" description="Basic and acidic residues" evidence="4">
    <location>
        <begin position="448"/>
        <end position="519"/>
    </location>
</feature>
<feature type="region of interest" description="Disordered" evidence="4">
    <location>
        <begin position="1"/>
        <end position="185"/>
    </location>
</feature>
<proteinExistence type="inferred from homology"/>
<feature type="compositionally biased region" description="Basic and acidic residues" evidence="4">
    <location>
        <begin position="534"/>
        <end position="629"/>
    </location>
</feature>
<evidence type="ECO:0000259" key="5">
    <source>
        <dbReference type="Pfam" id="PF15619"/>
    </source>
</evidence>
<feature type="region of interest" description="Disordered" evidence="4">
    <location>
        <begin position="397"/>
        <end position="748"/>
    </location>
</feature>
<dbReference type="Proteomes" id="UP000694865">
    <property type="component" value="Unplaced"/>
</dbReference>
<feature type="coiled-coil region" evidence="3">
    <location>
        <begin position="305"/>
        <end position="378"/>
    </location>
</feature>
<evidence type="ECO:0000313" key="6">
    <source>
        <dbReference type="Proteomes" id="UP000694865"/>
    </source>
</evidence>